<dbReference type="Pfam" id="PF01042">
    <property type="entry name" value="Ribonuc_L-PSP"/>
    <property type="match status" value="1"/>
</dbReference>
<dbReference type="Gene3D" id="3.30.1330.40">
    <property type="entry name" value="RutC-like"/>
    <property type="match status" value="1"/>
</dbReference>
<dbReference type="Proteomes" id="UP001295740">
    <property type="component" value="Unassembled WGS sequence"/>
</dbReference>
<reference evidence="1" key="1">
    <citation type="submission" date="2023-10" db="EMBL/GenBank/DDBJ databases">
        <authorList>
            <person name="Hackl T."/>
        </authorList>
    </citation>
    <scope>NUCLEOTIDE SEQUENCE</scope>
</reference>
<proteinExistence type="predicted"/>
<organism evidence="1 2">
    <name type="scientific">Anthostomella pinea</name>
    <dbReference type="NCBI Taxonomy" id="933095"/>
    <lineage>
        <taxon>Eukaryota</taxon>
        <taxon>Fungi</taxon>
        <taxon>Dikarya</taxon>
        <taxon>Ascomycota</taxon>
        <taxon>Pezizomycotina</taxon>
        <taxon>Sordariomycetes</taxon>
        <taxon>Xylariomycetidae</taxon>
        <taxon>Xylariales</taxon>
        <taxon>Xylariaceae</taxon>
        <taxon>Anthostomella</taxon>
    </lineage>
</organism>
<name>A0AAI8V9D3_9PEZI</name>
<gene>
    <name evidence="1" type="ORF">KHLLAP_LOCUS684</name>
</gene>
<accession>A0AAI8V9D3</accession>
<dbReference type="EMBL" id="CAUWAG010000003">
    <property type="protein sequence ID" value="CAJ2500216.1"/>
    <property type="molecule type" value="Genomic_DNA"/>
</dbReference>
<dbReference type="InterPro" id="IPR035959">
    <property type="entry name" value="RutC-like_sf"/>
</dbReference>
<dbReference type="AlphaFoldDB" id="A0AAI8V9D3"/>
<dbReference type="SUPFAM" id="SSF55298">
    <property type="entry name" value="YjgF-like"/>
    <property type="match status" value="1"/>
</dbReference>
<evidence type="ECO:0000313" key="1">
    <source>
        <dbReference type="EMBL" id="CAJ2500216.1"/>
    </source>
</evidence>
<sequence>MTGPTFHNYEGTESKSEAFHYSQVVKVGNVVKTSGQGGWDTEGNIPKDRSRQVELAFENVVKALQSAHPGLSWENVYAVRSYHINIDESADMVIANFRRVMPNHRPVFTCVEISKLGVEGMIVEIEVEALVQ</sequence>
<dbReference type="InterPro" id="IPR006175">
    <property type="entry name" value="YjgF/YER057c/UK114"/>
</dbReference>
<evidence type="ECO:0000313" key="2">
    <source>
        <dbReference type="Proteomes" id="UP001295740"/>
    </source>
</evidence>
<dbReference type="PANTHER" id="PTHR43857">
    <property type="entry name" value="BLR7761 PROTEIN"/>
    <property type="match status" value="1"/>
</dbReference>
<protein>
    <submittedName>
        <fullName evidence="1">Uu.00g030690.m01.CDS01</fullName>
    </submittedName>
</protein>
<dbReference type="PANTHER" id="PTHR43857:SF1">
    <property type="entry name" value="YJGH FAMILY PROTEIN"/>
    <property type="match status" value="1"/>
</dbReference>
<comment type="caution">
    <text evidence="1">The sequence shown here is derived from an EMBL/GenBank/DDBJ whole genome shotgun (WGS) entry which is preliminary data.</text>
</comment>
<keyword evidence="2" id="KW-1185">Reference proteome</keyword>